<dbReference type="NCBIfam" id="TIGR00543">
    <property type="entry name" value="isochor_syn"/>
    <property type="match status" value="1"/>
</dbReference>
<sequence length="478" mass="52692">MVRQREVAMLEALRKPLLSAMREASQVASLHGHPVLAVASIVIPRLDLLSIFTRYSPYMDVNLWFSFTKRSMLGLGTAFECIGTGVDRFSFVSDSWHNIIKKSVVNGGTPPVAFGGFRFDTASPMSSMWTGFMDGVLIIPRITILQGEGETDCCRIIAADHVPPKADVTSRIESMLSTWAGLQGDWDMASANPESRVAVFTPEDAKAQWHDLVQAALSSISRGPIKKIVVARMIRAKAEVPFFLPNILNRLCADNPKATIFTFSRKGTYFVGATPEILITSSAGSFQTMALAGSAPRSEDPVQDFKYGQQLLASAKERSEHDFVVQDILRTLKPYCRYIIADNSPALHKLRKVQHLATFFKGEMLPQKSLLDMISFLHPTPAVGGVPSEPALTFLREHEGFDRGWYAGPIGWLDAERNGEFMVALRSGVIQGREAALFAGCGLVADSDSEKEYQETQLKLLTMLDALCPSQKVESRNI</sequence>
<comment type="similarity">
    <text evidence="2">Belongs to the isochorismate synthase family.</text>
</comment>
<keyword evidence="8" id="KW-1185">Reference proteome</keyword>
<name>A0A0X8JQ22_9BACT</name>
<protein>
    <recommendedName>
        <fullName evidence="3">isochorismate synthase</fullName>
        <ecNumber evidence="3">5.4.4.2</ecNumber>
    </recommendedName>
    <alternativeName>
        <fullName evidence="5">Isochorismate mutase</fullName>
    </alternativeName>
</protein>
<evidence type="ECO:0000259" key="6">
    <source>
        <dbReference type="Pfam" id="PF00425"/>
    </source>
</evidence>
<dbReference type="EC" id="5.4.4.2" evidence="3"/>
<evidence type="ECO:0000256" key="4">
    <source>
        <dbReference type="ARBA" id="ARBA00023235"/>
    </source>
</evidence>
<dbReference type="AlphaFoldDB" id="A0A0X8JQ22"/>
<dbReference type="Pfam" id="PF00425">
    <property type="entry name" value="Chorismate_bind"/>
    <property type="match status" value="1"/>
</dbReference>
<dbReference type="InterPro" id="IPR005801">
    <property type="entry name" value="ADC_synthase"/>
</dbReference>
<dbReference type="KEGG" id="doa:AXF15_05830"/>
<dbReference type="EMBL" id="CP014230">
    <property type="protein sequence ID" value="AMD92667.1"/>
    <property type="molecule type" value="Genomic_DNA"/>
</dbReference>
<evidence type="ECO:0000256" key="2">
    <source>
        <dbReference type="ARBA" id="ARBA00005297"/>
    </source>
</evidence>
<evidence type="ECO:0000256" key="1">
    <source>
        <dbReference type="ARBA" id="ARBA00000799"/>
    </source>
</evidence>
<dbReference type="OrthoDB" id="9806579at2"/>
<evidence type="ECO:0000256" key="5">
    <source>
        <dbReference type="ARBA" id="ARBA00041564"/>
    </source>
</evidence>
<dbReference type="GO" id="GO:0008909">
    <property type="term" value="F:isochorismate synthase activity"/>
    <property type="evidence" value="ECO:0007669"/>
    <property type="project" value="UniProtKB-EC"/>
</dbReference>
<gene>
    <name evidence="7" type="ORF">AXF15_05830</name>
</gene>
<feature type="domain" description="Chorismate-utilising enzyme C-terminal" evidence="6">
    <location>
        <begin position="206"/>
        <end position="459"/>
    </location>
</feature>
<dbReference type="PANTHER" id="PTHR42839">
    <property type="entry name" value="ISOCHORISMATE SYNTHASE ENTC"/>
    <property type="match status" value="1"/>
</dbReference>
<dbReference type="InterPro" id="IPR004561">
    <property type="entry name" value="IsoChor_synthase"/>
</dbReference>
<proteinExistence type="inferred from homology"/>
<reference evidence="8" key="1">
    <citation type="submission" date="2016-02" db="EMBL/GenBank/DDBJ databases">
        <authorList>
            <person name="Holder M.E."/>
            <person name="Ajami N.J."/>
            <person name="Petrosino J.F."/>
        </authorList>
    </citation>
    <scope>NUCLEOTIDE SEQUENCE [LARGE SCALE GENOMIC DNA]</scope>
    <source>
        <strain evidence="8">DSM 12838</strain>
    </source>
</reference>
<evidence type="ECO:0000313" key="8">
    <source>
        <dbReference type="Proteomes" id="UP000063964"/>
    </source>
</evidence>
<dbReference type="PANTHER" id="PTHR42839:SF2">
    <property type="entry name" value="ISOCHORISMATE SYNTHASE ENTC"/>
    <property type="match status" value="1"/>
</dbReference>
<comment type="catalytic activity">
    <reaction evidence="1">
        <text>chorismate = isochorismate</text>
        <dbReference type="Rhea" id="RHEA:18985"/>
        <dbReference type="ChEBI" id="CHEBI:29748"/>
        <dbReference type="ChEBI" id="CHEBI:29780"/>
        <dbReference type="EC" id="5.4.4.2"/>
    </reaction>
</comment>
<dbReference type="STRING" id="888061.AXF15_05830"/>
<dbReference type="InterPro" id="IPR015890">
    <property type="entry name" value="Chorismate_C"/>
</dbReference>
<dbReference type="Gene3D" id="3.60.120.10">
    <property type="entry name" value="Anthranilate synthase"/>
    <property type="match status" value="1"/>
</dbReference>
<organism evidence="7 8">
    <name type="scientific">Desulfomicrobium orale DSM 12838</name>
    <dbReference type="NCBI Taxonomy" id="888061"/>
    <lineage>
        <taxon>Bacteria</taxon>
        <taxon>Pseudomonadati</taxon>
        <taxon>Thermodesulfobacteriota</taxon>
        <taxon>Desulfovibrionia</taxon>
        <taxon>Desulfovibrionales</taxon>
        <taxon>Desulfomicrobiaceae</taxon>
        <taxon>Desulfomicrobium</taxon>
    </lineage>
</organism>
<evidence type="ECO:0000313" key="7">
    <source>
        <dbReference type="EMBL" id="AMD92667.1"/>
    </source>
</evidence>
<evidence type="ECO:0000256" key="3">
    <source>
        <dbReference type="ARBA" id="ARBA00012824"/>
    </source>
</evidence>
<dbReference type="Proteomes" id="UP000063964">
    <property type="component" value="Chromosome"/>
</dbReference>
<keyword evidence="4" id="KW-0413">Isomerase</keyword>
<dbReference type="SUPFAM" id="SSF56322">
    <property type="entry name" value="ADC synthase"/>
    <property type="match status" value="1"/>
</dbReference>
<accession>A0A0X8JQ22</accession>